<protein>
    <recommendedName>
        <fullName evidence="4">Pilus assembly protein</fullName>
    </recommendedName>
</protein>
<accession>A0A0H5Q7I4</accession>
<evidence type="ECO:0008006" key="4">
    <source>
        <dbReference type="Google" id="ProtNLM"/>
    </source>
</evidence>
<feature type="compositionally biased region" description="Basic and acidic residues" evidence="1">
    <location>
        <begin position="72"/>
        <end position="83"/>
    </location>
</feature>
<keyword evidence="2" id="KW-0472">Membrane</keyword>
<evidence type="ECO:0000313" key="3">
    <source>
        <dbReference type="EMBL" id="CRY97981.1"/>
    </source>
</evidence>
<proteinExistence type="predicted"/>
<keyword evidence="2" id="KW-1133">Transmembrane helix</keyword>
<evidence type="ECO:0000256" key="1">
    <source>
        <dbReference type="SAM" id="MobiDB-lite"/>
    </source>
</evidence>
<feature type="region of interest" description="Disordered" evidence="1">
    <location>
        <begin position="44"/>
        <end position="83"/>
    </location>
</feature>
<dbReference type="EMBL" id="LN854301">
    <property type="protein sequence ID" value="CRY97981.1"/>
    <property type="molecule type" value="Genomic_DNA"/>
</dbReference>
<feature type="compositionally biased region" description="Polar residues" evidence="1">
    <location>
        <begin position="44"/>
        <end position="66"/>
    </location>
</feature>
<feature type="transmembrane region" description="Helical" evidence="2">
    <location>
        <begin position="12"/>
        <end position="32"/>
    </location>
</feature>
<reference evidence="3" key="2">
    <citation type="submission" date="2015-07" db="EMBL/GenBank/DDBJ databases">
        <title>Plasmids, circular viruses and viroids from rat gut.</title>
        <authorList>
            <person name="Jorgensen T.J."/>
            <person name="Hansen M.A."/>
            <person name="Xu Z."/>
            <person name="Tabak M.A."/>
            <person name="Sorensen S.J."/>
            <person name="Hansen L.H."/>
        </authorList>
    </citation>
    <scope>NUCLEOTIDE SEQUENCE</scope>
    <source>
        <strain evidence="3">RGRH1802</strain>
    </source>
</reference>
<keyword evidence="2" id="KW-0812">Transmembrane</keyword>
<sequence>MRKLTRKHAVMMEYVIIAVLIAAAVVVAVIMFGKNVSKEMNVATQSMSDPKGAETSQKAVETGTKSDIQKANAHEKAMHNYDK</sequence>
<reference evidence="3" key="1">
    <citation type="submission" date="2015-06" db="EMBL/GenBank/DDBJ databases">
        <authorList>
            <person name="Joergensen T."/>
        </authorList>
    </citation>
    <scope>NUCLEOTIDE SEQUENCE</scope>
    <source>
        <strain evidence="3">RGRH1802</strain>
    </source>
</reference>
<dbReference type="AlphaFoldDB" id="A0A0H5Q7I4"/>
<name>A0A0H5Q7I4_9ZZZZ</name>
<evidence type="ECO:0000256" key="2">
    <source>
        <dbReference type="SAM" id="Phobius"/>
    </source>
</evidence>
<organism evidence="3">
    <name type="scientific">uncultured prokaryote</name>
    <dbReference type="NCBI Taxonomy" id="198431"/>
    <lineage>
        <taxon>unclassified sequences</taxon>
        <taxon>environmental samples</taxon>
    </lineage>
</organism>